<name>T1C1H6_9ZZZZ</name>
<feature type="domain" description="Alpha-D-phosphohexomutase alpha/beta/alpha" evidence="4">
    <location>
        <begin position="2"/>
        <end position="71"/>
    </location>
</feature>
<dbReference type="GO" id="GO:0008966">
    <property type="term" value="F:phosphoglucosamine mutase activity"/>
    <property type="evidence" value="ECO:0007669"/>
    <property type="project" value="TreeGrafter"/>
</dbReference>
<reference evidence="5" key="1">
    <citation type="submission" date="2013-08" db="EMBL/GenBank/DDBJ databases">
        <authorList>
            <person name="Mendez C."/>
            <person name="Richter M."/>
            <person name="Ferrer M."/>
            <person name="Sanchez J."/>
        </authorList>
    </citation>
    <scope>NUCLEOTIDE SEQUENCE</scope>
</reference>
<comment type="similarity">
    <text evidence="2">Belongs to the phosphohexose mutase family.</text>
</comment>
<accession>T1C1H6</accession>
<dbReference type="InterPro" id="IPR050060">
    <property type="entry name" value="Phosphoglucosamine_mutase"/>
</dbReference>
<reference evidence="5" key="2">
    <citation type="journal article" date="2014" name="ISME J.">
        <title>Microbial stratification in low pH oxic and suboxic macroscopic growths along an acid mine drainage.</title>
        <authorList>
            <person name="Mendez-Garcia C."/>
            <person name="Mesa V."/>
            <person name="Sprenger R.R."/>
            <person name="Richter M."/>
            <person name="Diez M.S."/>
            <person name="Solano J."/>
            <person name="Bargiela R."/>
            <person name="Golyshina O.V."/>
            <person name="Manteca A."/>
            <person name="Ramos J.L."/>
            <person name="Gallego J.R."/>
            <person name="Llorente I."/>
            <person name="Martins Dos Santos V.A."/>
            <person name="Jensen O.N."/>
            <person name="Pelaez A.I."/>
            <person name="Sanchez J."/>
            <person name="Ferrer M."/>
        </authorList>
    </citation>
    <scope>NUCLEOTIDE SEQUENCE</scope>
</reference>
<keyword evidence="5" id="KW-0413">Isomerase</keyword>
<dbReference type="EMBL" id="AUZZ01002748">
    <property type="protein sequence ID" value="EQD59109.1"/>
    <property type="molecule type" value="Genomic_DNA"/>
</dbReference>
<feature type="non-terminal residue" evidence="5">
    <location>
        <position position="1"/>
    </location>
</feature>
<organism evidence="5">
    <name type="scientific">mine drainage metagenome</name>
    <dbReference type="NCBI Taxonomy" id="410659"/>
    <lineage>
        <taxon>unclassified sequences</taxon>
        <taxon>metagenomes</taxon>
        <taxon>ecological metagenomes</taxon>
    </lineage>
</organism>
<comment type="caution">
    <text evidence="5">The sequence shown here is derived from an EMBL/GenBank/DDBJ whole genome shotgun (WGS) entry which is preliminary data.</text>
</comment>
<sequence>LEAGFVAAGVNVMLIGPLPTPGIAYMARRFACDFGAVISASHNPYDDNGIKFFDGGGGKLSDELEARIEAEL</sequence>
<evidence type="ECO:0000313" key="5">
    <source>
        <dbReference type="EMBL" id="EQD59109.1"/>
    </source>
</evidence>
<gene>
    <name evidence="5" type="ORF">B2A_04110</name>
</gene>
<evidence type="ECO:0000259" key="4">
    <source>
        <dbReference type="Pfam" id="PF02878"/>
    </source>
</evidence>
<dbReference type="AlphaFoldDB" id="T1C1H6"/>
<dbReference type="PANTHER" id="PTHR42946">
    <property type="entry name" value="PHOSPHOHEXOSE MUTASE"/>
    <property type="match status" value="1"/>
</dbReference>
<evidence type="ECO:0000256" key="1">
    <source>
        <dbReference type="ARBA" id="ARBA00001946"/>
    </source>
</evidence>
<dbReference type="EC" id="5.4.2.-" evidence="5"/>
<proteinExistence type="inferred from homology"/>
<dbReference type="PANTHER" id="PTHR42946:SF1">
    <property type="entry name" value="PHOSPHOGLUCOMUTASE (ALPHA-D-GLUCOSE-1,6-BISPHOSPHATE-DEPENDENT)"/>
    <property type="match status" value="1"/>
</dbReference>
<dbReference type="GO" id="GO:0005975">
    <property type="term" value="P:carbohydrate metabolic process"/>
    <property type="evidence" value="ECO:0007669"/>
    <property type="project" value="InterPro"/>
</dbReference>
<evidence type="ECO:0000256" key="3">
    <source>
        <dbReference type="ARBA" id="ARBA00022553"/>
    </source>
</evidence>
<dbReference type="Pfam" id="PF02878">
    <property type="entry name" value="PGM_PMM_I"/>
    <property type="match status" value="1"/>
</dbReference>
<keyword evidence="3" id="KW-0597">Phosphoprotein</keyword>
<dbReference type="InterPro" id="IPR016055">
    <property type="entry name" value="A-D-PHexomutase_a/b/a-I/II/III"/>
</dbReference>
<dbReference type="InterPro" id="IPR005844">
    <property type="entry name" value="A-D-PHexomutase_a/b/a-I"/>
</dbReference>
<dbReference type="Gene3D" id="3.40.120.10">
    <property type="entry name" value="Alpha-D-Glucose-1,6-Bisphosphate, subunit A, domain 3"/>
    <property type="match status" value="1"/>
</dbReference>
<dbReference type="GO" id="GO:0009252">
    <property type="term" value="P:peptidoglycan biosynthetic process"/>
    <property type="evidence" value="ECO:0007669"/>
    <property type="project" value="TreeGrafter"/>
</dbReference>
<dbReference type="SUPFAM" id="SSF53738">
    <property type="entry name" value="Phosphoglucomutase, first 3 domains"/>
    <property type="match status" value="1"/>
</dbReference>
<comment type="cofactor">
    <cofactor evidence="1">
        <name>Mg(2+)</name>
        <dbReference type="ChEBI" id="CHEBI:18420"/>
    </cofactor>
</comment>
<dbReference type="GO" id="GO:0004615">
    <property type="term" value="F:phosphomannomutase activity"/>
    <property type="evidence" value="ECO:0007669"/>
    <property type="project" value="TreeGrafter"/>
</dbReference>
<protein>
    <submittedName>
        <fullName evidence="5">Alpha-D-phosphohexomutase, alpha/beta/alpha domain protein I domain protein</fullName>
        <ecNumber evidence="5">5.4.2.-</ecNumber>
    </submittedName>
</protein>
<dbReference type="GO" id="GO:0006048">
    <property type="term" value="P:UDP-N-acetylglucosamine biosynthetic process"/>
    <property type="evidence" value="ECO:0007669"/>
    <property type="project" value="TreeGrafter"/>
</dbReference>
<evidence type="ECO:0000256" key="2">
    <source>
        <dbReference type="ARBA" id="ARBA00010231"/>
    </source>
</evidence>
<dbReference type="GO" id="GO:0005829">
    <property type="term" value="C:cytosol"/>
    <property type="evidence" value="ECO:0007669"/>
    <property type="project" value="TreeGrafter"/>
</dbReference>
<feature type="non-terminal residue" evidence="5">
    <location>
        <position position="72"/>
    </location>
</feature>